<feature type="transmembrane region" description="Helical" evidence="2">
    <location>
        <begin position="193"/>
        <end position="216"/>
    </location>
</feature>
<keyword evidence="5" id="KW-1185">Reference proteome</keyword>
<name>A0AAD5V509_9APHY</name>
<feature type="domain" description="DUF6535" evidence="3">
    <location>
        <begin position="94"/>
        <end position="276"/>
    </location>
</feature>
<keyword evidence="2" id="KW-0472">Membrane</keyword>
<proteinExistence type="predicted"/>
<accession>A0AAD5V509</accession>
<feature type="region of interest" description="Disordered" evidence="1">
    <location>
        <begin position="1"/>
        <end position="74"/>
    </location>
</feature>
<dbReference type="InterPro" id="IPR045338">
    <property type="entry name" value="DUF6535"/>
</dbReference>
<organism evidence="4 5">
    <name type="scientific">Meripilus lineatus</name>
    <dbReference type="NCBI Taxonomy" id="2056292"/>
    <lineage>
        <taxon>Eukaryota</taxon>
        <taxon>Fungi</taxon>
        <taxon>Dikarya</taxon>
        <taxon>Basidiomycota</taxon>
        <taxon>Agaricomycotina</taxon>
        <taxon>Agaricomycetes</taxon>
        <taxon>Polyporales</taxon>
        <taxon>Meripilaceae</taxon>
        <taxon>Meripilus</taxon>
    </lineage>
</organism>
<feature type="transmembrane region" description="Helical" evidence="2">
    <location>
        <begin position="250"/>
        <end position="279"/>
    </location>
</feature>
<dbReference type="EMBL" id="JANAWD010000128">
    <property type="protein sequence ID" value="KAJ3486215.1"/>
    <property type="molecule type" value="Genomic_DNA"/>
</dbReference>
<comment type="caution">
    <text evidence="4">The sequence shown here is derived from an EMBL/GenBank/DDBJ whole genome shotgun (WGS) entry which is preliminary data.</text>
</comment>
<sequence length="746" mass="86537">MSSHSNVRRDSTLQGREKTRTTKGPCSQSRQCRVPLNQAVPPQSAGTRSTDPEEDARNIEQKWEPEENQLGFERDCDEVERKHPELKVKDNDGWTDLSNTLRDADEHERGEINENIDTILVFSGLFSATITSLIIDAYKLLQRDQTEANTQVLLQISQQLTSFAITGGAGSASINSTSVPASLPPFTPDSTVIWLNALWFSALVLSLITASIGMLVKQWFREYMTGPYVAPRERCRVRQYRKDGLLRYRVLEIAALLPLLLQLSLMLFFGGLVLFTRIIFPSISWHIILLVGAWFIILCSTTWMSVYSPSCPYKTPFLNTLVKTLLLKIHRFLNRRWRRWRRASQRQEDRDETVPFNEEDKVARSAEFDVDLLLNVYNSTKDIKIWEMVTRCVDLNSPRHALATFRDMVEKRFGSPIKPWSDLSGCYDLPELRLLLRSISTSVRRAFLYASHSEIEYEFGTIEADALVILDRLQRSLRCERSSDRGLSEIVRALLRESLHPQMATDDYYWRCFQSFPSAARLPSRVGIPLMNSLIKGGIGMLLLNGDPDNDPPIENPKIPPHKLLELCRRLFLCAGRSSKDTLYFLWLDFPRLTTHFADKMKRLEDPTIIQSPSDVLQWQCLLDMAMRLHQRVPGIIDKSLFEVLHSRSIKMFDVLDWRGRRLDRHIQRKEDVRGNVPNTPLDWERVLRGGEYVEVDVRGRRQYKRHGGKWDYQSLRSECKHRIEFLLNFWPYHTSVRSILEQFEF</sequence>
<feature type="compositionally biased region" description="Basic and acidic residues" evidence="1">
    <location>
        <begin position="7"/>
        <end position="20"/>
    </location>
</feature>
<dbReference type="Pfam" id="PF20153">
    <property type="entry name" value="DUF6535"/>
    <property type="match status" value="1"/>
</dbReference>
<keyword evidence="2" id="KW-0812">Transmembrane</keyword>
<reference evidence="4" key="1">
    <citation type="submission" date="2022-07" db="EMBL/GenBank/DDBJ databases">
        <title>Genome Sequence of Physisporinus lineatus.</title>
        <authorList>
            <person name="Buettner E."/>
        </authorList>
    </citation>
    <scope>NUCLEOTIDE SEQUENCE</scope>
    <source>
        <strain evidence="4">VT162</strain>
    </source>
</reference>
<feature type="compositionally biased region" description="Basic and acidic residues" evidence="1">
    <location>
        <begin position="55"/>
        <end position="65"/>
    </location>
</feature>
<evidence type="ECO:0000256" key="1">
    <source>
        <dbReference type="SAM" id="MobiDB-lite"/>
    </source>
</evidence>
<gene>
    <name evidence="4" type="ORF">NLI96_g4397</name>
</gene>
<protein>
    <recommendedName>
        <fullName evidence="3">DUF6535 domain-containing protein</fullName>
    </recommendedName>
</protein>
<feature type="compositionally biased region" description="Polar residues" evidence="1">
    <location>
        <begin position="40"/>
        <end position="49"/>
    </location>
</feature>
<feature type="compositionally biased region" description="Polar residues" evidence="1">
    <location>
        <begin position="22"/>
        <end position="31"/>
    </location>
</feature>
<feature type="transmembrane region" description="Helical" evidence="2">
    <location>
        <begin position="285"/>
        <end position="306"/>
    </location>
</feature>
<keyword evidence="2" id="KW-1133">Transmembrane helix</keyword>
<dbReference type="AlphaFoldDB" id="A0AAD5V509"/>
<evidence type="ECO:0000313" key="5">
    <source>
        <dbReference type="Proteomes" id="UP001212997"/>
    </source>
</evidence>
<evidence type="ECO:0000256" key="2">
    <source>
        <dbReference type="SAM" id="Phobius"/>
    </source>
</evidence>
<dbReference type="Proteomes" id="UP001212997">
    <property type="component" value="Unassembled WGS sequence"/>
</dbReference>
<evidence type="ECO:0000259" key="3">
    <source>
        <dbReference type="Pfam" id="PF20153"/>
    </source>
</evidence>
<evidence type="ECO:0000313" key="4">
    <source>
        <dbReference type="EMBL" id="KAJ3486215.1"/>
    </source>
</evidence>